<evidence type="ECO:0000313" key="2">
    <source>
        <dbReference type="Proteomes" id="UP001500101"/>
    </source>
</evidence>
<evidence type="ECO:0008006" key="3">
    <source>
        <dbReference type="Google" id="ProtNLM"/>
    </source>
</evidence>
<protein>
    <recommendedName>
        <fullName evidence="3">Activator of Hsp90 ATPase-like protein</fullName>
    </recommendedName>
</protein>
<name>A0ABP7YW44_9SPHI</name>
<dbReference type="Proteomes" id="UP001500101">
    <property type="component" value="Unassembled WGS sequence"/>
</dbReference>
<dbReference type="EMBL" id="BAAAZI010000010">
    <property type="protein sequence ID" value="GAA4142268.1"/>
    <property type="molecule type" value="Genomic_DNA"/>
</dbReference>
<keyword evidence="2" id="KW-1185">Reference proteome</keyword>
<evidence type="ECO:0000313" key="1">
    <source>
        <dbReference type="EMBL" id="GAA4142268.1"/>
    </source>
</evidence>
<proteinExistence type="predicted"/>
<comment type="caution">
    <text evidence="1">The sequence shown here is derived from an EMBL/GenBank/DDBJ whole genome shotgun (WGS) entry which is preliminary data.</text>
</comment>
<sequence>MVNTAMGQYTAGAGSFDGVWAGVLKNSSGSKSTVLLKINGGSTVRYMYNEDTDKFEPSSFEKQSSMLLGNNFIFTWMNKGGVWSETQTHMISYLKPKSLYCRLIRQVTNAQEDEDNPGINNEWSTTFEGLLEHFSSMAEFERAMAN</sequence>
<organism evidence="1 2">
    <name type="scientific">Sphingobacterium kyonggiense</name>
    <dbReference type="NCBI Taxonomy" id="714075"/>
    <lineage>
        <taxon>Bacteria</taxon>
        <taxon>Pseudomonadati</taxon>
        <taxon>Bacteroidota</taxon>
        <taxon>Sphingobacteriia</taxon>
        <taxon>Sphingobacteriales</taxon>
        <taxon>Sphingobacteriaceae</taxon>
        <taxon>Sphingobacterium</taxon>
    </lineage>
</organism>
<accession>A0ABP7YW44</accession>
<reference evidence="2" key="1">
    <citation type="journal article" date="2019" name="Int. J. Syst. Evol. Microbiol.">
        <title>The Global Catalogue of Microorganisms (GCM) 10K type strain sequencing project: providing services to taxonomists for standard genome sequencing and annotation.</title>
        <authorList>
            <consortium name="The Broad Institute Genomics Platform"/>
            <consortium name="The Broad Institute Genome Sequencing Center for Infectious Disease"/>
            <person name="Wu L."/>
            <person name="Ma J."/>
        </authorList>
    </citation>
    <scope>NUCLEOTIDE SEQUENCE [LARGE SCALE GENOMIC DNA]</scope>
    <source>
        <strain evidence="2">JCM 16704</strain>
    </source>
</reference>
<gene>
    <name evidence="1" type="ORF">GCM10022216_23010</name>
</gene>